<evidence type="ECO:0000256" key="6">
    <source>
        <dbReference type="ARBA" id="ARBA00023125"/>
    </source>
</evidence>
<evidence type="ECO:0000256" key="7">
    <source>
        <dbReference type="ARBA" id="ARBA00023204"/>
    </source>
</evidence>
<dbReference type="PIRSF" id="PIRSF037307">
    <property type="entry name" value="Lhr-like_helic_prd"/>
    <property type="match status" value="1"/>
</dbReference>
<evidence type="ECO:0000256" key="5">
    <source>
        <dbReference type="ARBA" id="ARBA00022840"/>
    </source>
</evidence>
<name>A0A7X6DHH1_9BURK</name>
<evidence type="ECO:0000256" key="4">
    <source>
        <dbReference type="ARBA" id="ARBA00022806"/>
    </source>
</evidence>
<dbReference type="RefSeq" id="WP_168108380.1">
    <property type="nucleotide sequence ID" value="NZ_VTOX01000005.1"/>
</dbReference>
<evidence type="ECO:0000256" key="8">
    <source>
        <dbReference type="ARBA" id="ARBA00023235"/>
    </source>
</evidence>
<dbReference type="InterPro" id="IPR045628">
    <property type="entry name" value="Lhr_WH_dom"/>
</dbReference>
<keyword evidence="4" id="KW-0347">Helicase</keyword>
<keyword evidence="7" id="KW-0234">DNA repair</keyword>
<dbReference type="Pfam" id="PF08494">
    <property type="entry name" value="DEAD_assoc"/>
    <property type="match status" value="1"/>
</dbReference>
<protein>
    <submittedName>
        <fullName evidence="12">Ligase-associated DNA damage response DEXH box helicase</fullName>
    </submittedName>
</protein>
<dbReference type="InterPro" id="IPR026362">
    <property type="entry name" value="DEXH_lig_assoc"/>
</dbReference>
<dbReference type="NCBIfam" id="TIGR04121">
    <property type="entry name" value="DEXH_lig_assoc"/>
    <property type="match status" value="1"/>
</dbReference>
<accession>A0A7X6DHH1</accession>
<dbReference type="PANTHER" id="PTHR47962">
    <property type="entry name" value="ATP-DEPENDENT HELICASE LHR-RELATED-RELATED"/>
    <property type="match status" value="1"/>
</dbReference>
<dbReference type="PROSITE" id="PS51192">
    <property type="entry name" value="HELICASE_ATP_BIND_1"/>
    <property type="match status" value="1"/>
</dbReference>
<feature type="domain" description="Helicase ATP-binding" evidence="10">
    <location>
        <begin position="30"/>
        <end position="198"/>
    </location>
</feature>
<proteinExistence type="inferred from homology"/>
<dbReference type="GO" id="GO:0005524">
    <property type="term" value="F:ATP binding"/>
    <property type="evidence" value="ECO:0007669"/>
    <property type="project" value="UniProtKB-KW"/>
</dbReference>
<sequence>MPPAIPSLSPVDAWLAARGWDAFAFQRQVWQAIGEGRSGLLHATTGSGKTYAVWLGMLAELVRRHPPSARAAEPLRMVWLTPMRALASDTTRALAAPLRDLAPAWTIGQRTGDTPSAERARQDRRFPTVLVTTPESLSLMLTREHAREELGGVEFVVVDEWHELLGSKRGVQAQLALARLWRFNPRLVAWGLSATLGNLEGAMATLCHPGVAAGATAPVLVQGRIEKNLVIDTLIPPDPGKYSWAGHLGARMQQPVVDEIARSGTTLVFTNVRSQAEIWYQLLLEARPDWAGEIALHHGSIDKATRDWVEQGLKDGRLRAVVATSSLDLGVDFLPVERVLQVGSPKGVARMMQRAGRSGHAPGRASRLTLVPTNTMEIIEAAAAREAMLAGRVEERRSPEKPLDVLVQHLVTVALGGGFRADDLFGEVRSAWAYRELTRDEFDWAVAFCERGGRSLTAYPDYHRIVADEAGVYRVPDRQVAKRHRLGIGTIVSDAAMQVKWLSGGHIGTIEEGFIARLRPGDCFYFAGRLLEFVRVREMAAYVRKATRNKGTVPTWQGSKMALSVELGDAVQAMMQRGARGDFGEPELRAARPMLETQARLSRIPTPEALLLETFRSREGHHLYLYPFAGRHVHLGLASLLAWRLARDRPNTFSMSVNDYGFELVSADPIDLEPVTSRAVFSTDDLLHDVLASLNSTELAQRRFREIARVAGLIFSGYPGQPRSARQLQASSGLFFEVFRKYDEGNLLLGQAQQEVLSQELELTRLRATLERLLGKNLEHAPLRHPSPMSLPLMVERFREQLSTEQLSSRLDRILRDMERDDS</sequence>
<dbReference type="GO" id="GO:0016874">
    <property type="term" value="F:ligase activity"/>
    <property type="evidence" value="ECO:0007669"/>
    <property type="project" value="UniProtKB-KW"/>
</dbReference>
<dbReference type="AlphaFoldDB" id="A0A7X6DHH1"/>
<dbReference type="PROSITE" id="PS51194">
    <property type="entry name" value="HELICASE_CTER"/>
    <property type="match status" value="1"/>
</dbReference>
<dbReference type="SUPFAM" id="SSF52540">
    <property type="entry name" value="P-loop containing nucleoside triphosphate hydrolases"/>
    <property type="match status" value="1"/>
</dbReference>
<dbReference type="InterPro" id="IPR001650">
    <property type="entry name" value="Helicase_C-like"/>
</dbReference>
<organism evidence="12 13">
    <name type="scientific">Ramlibacter lithotrophicus</name>
    <dbReference type="NCBI Taxonomy" id="2606681"/>
    <lineage>
        <taxon>Bacteria</taxon>
        <taxon>Pseudomonadati</taxon>
        <taxon>Pseudomonadota</taxon>
        <taxon>Betaproteobacteria</taxon>
        <taxon>Burkholderiales</taxon>
        <taxon>Comamonadaceae</taxon>
        <taxon>Ramlibacter</taxon>
    </lineage>
</organism>
<dbReference type="GO" id="GO:0006281">
    <property type="term" value="P:DNA repair"/>
    <property type="evidence" value="ECO:0007669"/>
    <property type="project" value="UniProtKB-KW"/>
</dbReference>
<comment type="caution">
    <text evidence="12">The sequence shown here is derived from an EMBL/GenBank/DDBJ whole genome shotgun (WGS) entry which is preliminary data.</text>
</comment>
<dbReference type="SMART" id="SM00487">
    <property type="entry name" value="DEXDc"/>
    <property type="match status" value="1"/>
</dbReference>
<dbReference type="GO" id="GO:0016887">
    <property type="term" value="F:ATP hydrolysis activity"/>
    <property type="evidence" value="ECO:0007669"/>
    <property type="project" value="TreeGrafter"/>
</dbReference>
<keyword evidence="8" id="KW-0413">Isomerase</keyword>
<dbReference type="Gene3D" id="3.40.50.300">
    <property type="entry name" value="P-loop containing nucleotide triphosphate hydrolases"/>
    <property type="match status" value="2"/>
</dbReference>
<keyword evidence="3" id="KW-0378">Hydrolase</keyword>
<dbReference type="InterPro" id="IPR052511">
    <property type="entry name" value="ATP-dep_Helicase"/>
</dbReference>
<evidence type="ECO:0000256" key="3">
    <source>
        <dbReference type="ARBA" id="ARBA00022801"/>
    </source>
</evidence>
<dbReference type="InterPro" id="IPR017170">
    <property type="entry name" value="Lhr-like"/>
</dbReference>
<feature type="domain" description="Helicase C-terminal" evidence="11">
    <location>
        <begin position="251"/>
        <end position="404"/>
    </location>
</feature>
<evidence type="ECO:0000259" key="11">
    <source>
        <dbReference type="PROSITE" id="PS51194"/>
    </source>
</evidence>
<reference evidence="12 13" key="1">
    <citation type="journal article" date="2020" name="Nature">
        <title>Bacterial chemolithoautotrophy via manganese oxidation.</title>
        <authorList>
            <person name="Yu H."/>
            <person name="Leadbetter J.R."/>
        </authorList>
    </citation>
    <scope>NUCLEOTIDE SEQUENCE [LARGE SCALE GENOMIC DNA]</scope>
    <source>
        <strain evidence="12 13">RBP-1</strain>
    </source>
</reference>
<evidence type="ECO:0000313" key="12">
    <source>
        <dbReference type="EMBL" id="NKE67257.1"/>
    </source>
</evidence>
<dbReference type="InterPro" id="IPR013701">
    <property type="entry name" value="Lhr-like_DEAD/DEAH_assoc"/>
</dbReference>
<evidence type="ECO:0000256" key="2">
    <source>
        <dbReference type="ARBA" id="ARBA00022763"/>
    </source>
</evidence>
<dbReference type="GO" id="GO:0003677">
    <property type="term" value="F:DNA binding"/>
    <property type="evidence" value="ECO:0007669"/>
    <property type="project" value="UniProtKB-KW"/>
</dbReference>
<dbReference type="PANTHER" id="PTHR47962:SF3">
    <property type="entry name" value="LARGE ATP-DEPENDENT HELICASE-RELATED PROTEIN"/>
    <property type="match status" value="1"/>
</dbReference>
<dbReference type="EMBL" id="VTOX01000005">
    <property type="protein sequence ID" value="NKE67257.1"/>
    <property type="molecule type" value="Genomic_DNA"/>
</dbReference>
<dbReference type="Pfam" id="PF00270">
    <property type="entry name" value="DEAD"/>
    <property type="match status" value="1"/>
</dbReference>
<evidence type="ECO:0000256" key="9">
    <source>
        <dbReference type="ARBA" id="ARBA00093467"/>
    </source>
</evidence>
<keyword evidence="13" id="KW-1185">Reference proteome</keyword>
<dbReference type="CDD" id="cd18796">
    <property type="entry name" value="SF2_C_LHR"/>
    <property type="match status" value="1"/>
</dbReference>
<keyword evidence="6" id="KW-0238">DNA-binding</keyword>
<evidence type="ECO:0000256" key="1">
    <source>
        <dbReference type="ARBA" id="ARBA00022741"/>
    </source>
</evidence>
<dbReference type="Pfam" id="PF00271">
    <property type="entry name" value="Helicase_C"/>
    <property type="match status" value="1"/>
</dbReference>
<keyword evidence="12" id="KW-0436">Ligase</keyword>
<keyword evidence="1" id="KW-0547">Nucleotide-binding</keyword>
<comment type="similarity">
    <text evidence="9">Belongs to the Lhr helicase family. Lhr-Core subfamily.</text>
</comment>
<dbReference type="InterPro" id="IPR027417">
    <property type="entry name" value="P-loop_NTPase"/>
</dbReference>
<dbReference type="Pfam" id="PF19306">
    <property type="entry name" value="WHD_Lhr"/>
    <property type="match status" value="1"/>
</dbReference>
<evidence type="ECO:0000313" key="13">
    <source>
        <dbReference type="Proteomes" id="UP000521868"/>
    </source>
</evidence>
<dbReference type="GO" id="GO:0004386">
    <property type="term" value="F:helicase activity"/>
    <property type="evidence" value="ECO:0007669"/>
    <property type="project" value="UniProtKB-KW"/>
</dbReference>
<evidence type="ECO:0000259" key="10">
    <source>
        <dbReference type="PROSITE" id="PS51192"/>
    </source>
</evidence>
<dbReference type="SMART" id="SM00490">
    <property type="entry name" value="HELICc"/>
    <property type="match status" value="1"/>
</dbReference>
<dbReference type="InterPro" id="IPR011545">
    <property type="entry name" value="DEAD/DEAH_box_helicase_dom"/>
</dbReference>
<dbReference type="InterPro" id="IPR014001">
    <property type="entry name" value="Helicase_ATP-bd"/>
</dbReference>
<gene>
    <name evidence="12" type="ORF">RAMLITH_15640</name>
</gene>
<keyword evidence="5" id="KW-0067">ATP-binding</keyword>
<dbReference type="Proteomes" id="UP000521868">
    <property type="component" value="Unassembled WGS sequence"/>
</dbReference>
<keyword evidence="2" id="KW-0227">DNA damage</keyword>